<feature type="region of interest" description="Disordered" evidence="1">
    <location>
        <begin position="1"/>
        <end position="58"/>
    </location>
</feature>
<proteinExistence type="predicted"/>
<dbReference type="AlphaFoldDB" id="A0AAV8U3Z4"/>
<comment type="caution">
    <text evidence="2">The sequence shown here is derived from an EMBL/GenBank/DDBJ whole genome shotgun (WGS) entry which is preliminary data.</text>
</comment>
<reference evidence="2 3" key="1">
    <citation type="submission" date="2021-09" db="EMBL/GenBank/DDBJ databases">
        <title>Genomic insights and catalytic innovation underlie evolution of tropane alkaloids biosynthesis.</title>
        <authorList>
            <person name="Wang Y.-J."/>
            <person name="Tian T."/>
            <person name="Huang J.-P."/>
            <person name="Huang S.-X."/>
        </authorList>
    </citation>
    <scope>NUCLEOTIDE SEQUENCE [LARGE SCALE GENOMIC DNA]</scope>
    <source>
        <strain evidence="2">KIB-2018</strain>
        <tissue evidence="2">Leaf</tissue>
    </source>
</reference>
<feature type="compositionally biased region" description="Basic and acidic residues" evidence="1">
    <location>
        <begin position="22"/>
        <end position="34"/>
    </location>
</feature>
<protein>
    <submittedName>
        <fullName evidence="2">Uncharacterized protein</fullName>
    </submittedName>
</protein>
<feature type="compositionally biased region" description="Low complexity" evidence="1">
    <location>
        <begin position="35"/>
        <end position="46"/>
    </location>
</feature>
<sequence length="58" mass="6676">MDSGLSWADQWDYDTPDPLPQRNDKDKKKGKDASKSGLGNKLLSLKWMKDLRKKPQKS</sequence>
<keyword evidence="3" id="KW-1185">Reference proteome</keyword>
<evidence type="ECO:0000256" key="1">
    <source>
        <dbReference type="SAM" id="MobiDB-lite"/>
    </source>
</evidence>
<accession>A0AAV8U3Z4</accession>
<dbReference type="EMBL" id="JAIWQS010000001">
    <property type="protein sequence ID" value="KAJ8773536.1"/>
    <property type="molecule type" value="Genomic_DNA"/>
</dbReference>
<evidence type="ECO:0000313" key="2">
    <source>
        <dbReference type="EMBL" id="KAJ8773536.1"/>
    </source>
</evidence>
<organism evidence="2 3">
    <name type="scientific">Erythroxylum novogranatense</name>
    <dbReference type="NCBI Taxonomy" id="1862640"/>
    <lineage>
        <taxon>Eukaryota</taxon>
        <taxon>Viridiplantae</taxon>
        <taxon>Streptophyta</taxon>
        <taxon>Embryophyta</taxon>
        <taxon>Tracheophyta</taxon>
        <taxon>Spermatophyta</taxon>
        <taxon>Magnoliopsida</taxon>
        <taxon>eudicotyledons</taxon>
        <taxon>Gunneridae</taxon>
        <taxon>Pentapetalae</taxon>
        <taxon>rosids</taxon>
        <taxon>fabids</taxon>
        <taxon>Malpighiales</taxon>
        <taxon>Erythroxylaceae</taxon>
        <taxon>Erythroxylum</taxon>
    </lineage>
</organism>
<name>A0AAV8U3Z4_9ROSI</name>
<evidence type="ECO:0000313" key="3">
    <source>
        <dbReference type="Proteomes" id="UP001159364"/>
    </source>
</evidence>
<gene>
    <name evidence="2" type="ORF">K2173_005782</name>
</gene>
<dbReference type="Proteomes" id="UP001159364">
    <property type="component" value="Linkage Group LG01"/>
</dbReference>